<feature type="transmembrane region" description="Helical" evidence="1">
    <location>
        <begin position="242"/>
        <end position="265"/>
    </location>
</feature>
<dbReference type="AlphaFoldDB" id="E0W321"/>
<keyword evidence="4" id="KW-1185">Reference proteome</keyword>
<dbReference type="EMBL" id="AAZO01007321">
    <property type="status" value="NOT_ANNOTATED_CDS"/>
    <property type="molecule type" value="Genomic_DNA"/>
</dbReference>
<reference evidence="2" key="2">
    <citation type="submission" date="2007-04" db="EMBL/GenBank/DDBJ databases">
        <title>The genome of the human body louse.</title>
        <authorList>
            <consortium name="The Human Body Louse Genome Consortium"/>
            <person name="Kirkness E."/>
            <person name="Walenz B."/>
            <person name="Hass B."/>
            <person name="Bruggner R."/>
            <person name="Strausberg R."/>
        </authorList>
    </citation>
    <scope>NUCLEOTIDE SEQUENCE</scope>
    <source>
        <strain evidence="2">USDA</strain>
    </source>
</reference>
<feature type="transmembrane region" description="Helical" evidence="1">
    <location>
        <begin position="202"/>
        <end position="222"/>
    </location>
</feature>
<proteinExistence type="predicted"/>
<dbReference type="RefSeq" id="XP_002432765.1">
    <property type="nucleotide sequence ID" value="XM_002432720.1"/>
</dbReference>
<name>E0W321_PEDHC</name>
<dbReference type="eggNOG" id="ENOG502S3YA">
    <property type="taxonomic scope" value="Eukaryota"/>
</dbReference>
<evidence type="ECO:0000313" key="4">
    <source>
        <dbReference type="Proteomes" id="UP000009046"/>
    </source>
</evidence>
<protein>
    <submittedName>
        <fullName evidence="2 3">Uncharacterized protein</fullName>
    </submittedName>
</protein>
<gene>
    <name evidence="3" type="primary">8236906</name>
    <name evidence="2" type="ORF">Phum_PHUM600270</name>
</gene>
<accession>E0W321</accession>
<keyword evidence="1" id="KW-0472">Membrane</keyword>
<dbReference type="GeneID" id="8236906"/>
<dbReference type="EMBL" id="DS235881">
    <property type="protein sequence ID" value="EEB20027.1"/>
    <property type="molecule type" value="Genomic_DNA"/>
</dbReference>
<evidence type="ECO:0000256" key="1">
    <source>
        <dbReference type="SAM" id="Phobius"/>
    </source>
</evidence>
<dbReference type="OMA" id="ERCFVEQ"/>
<dbReference type="CTD" id="8236906"/>
<keyword evidence="1" id="KW-1133">Transmembrane helix</keyword>
<dbReference type="InParanoid" id="E0W321"/>
<dbReference type="VEuPathDB" id="VectorBase:PHUM600270"/>
<dbReference type="OrthoDB" id="6362496at2759"/>
<dbReference type="EnsemblMetazoa" id="PHUM600270-RA">
    <property type="protein sequence ID" value="PHUM600270-PA"/>
    <property type="gene ID" value="PHUM600270"/>
</dbReference>
<dbReference type="Proteomes" id="UP000009046">
    <property type="component" value="Unassembled WGS sequence"/>
</dbReference>
<keyword evidence="1" id="KW-0812">Transmembrane</keyword>
<dbReference type="KEGG" id="phu:Phum_PHUM600270"/>
<evidence type="ECO:0000313" key="2">
    <source>
        <dbReference type="EMBL" id="EEB20027.1"/>
    </source>
</evidence>
<reference evidence="2" key="1">
    <citation type="submission" date="2007-04" db="EMBL/GenBank/DDBJ databases">
        <title>Annotation of Pediculus humanus corporis strain USDA.</title>
        <authorList>
            <person name="Kirkness E."/>
            <person name="Hannick L."/>
            <person name="Hass B."/>
            <person name="Bruggner R."/>
            <person name="Lawson D."/>
            <person name="Bidwell S."/>
            <person name="Joardar V."/>
            <person name="Caler E."/>
            <person name="Walenz B."/>
            <person name="Inman J."/>
            <person name="Schobel S."/>
            <person name="Galinsky K."/>
            <person name="Amedeo P."/>
            <person name="Strausberg R."/>
        </authorList>
    </citation>
    <scope>NUCLEOTIDE SEQUENCE</scope>
    <source>
        <strain evidence="2">USDA</strain>
    </source>
</reference>
<dbReference type="HOGENOM" id="CLU_904103_0_0_1"/>
<evidence type="ECO:0000313" key="3">
    <source>
        <dbReference type="EnsemblMetazoa" id="PHUM600270-PA"/>
    </source>
</evidence>
<sequence>MDSVNSITFIKKPLNIPFNDETLLFAKEILCGRLFIGTYEGRRYVPILSQYRDVVEIGSEEQELHNDLDKLKKKWFNISNVKWVGITSPGEQNLLKGYCLWVKLSNIPFDTYWFQIKHVKVIEGEVLLQLKCIRKCPSLYSMASHNSKKNEISSEVSDSIKNSSIEYNLQNTINPIENIFKNLLINDIPAITWKNLFKTIKVIFAVLITITYGTLSSVGSIGDFIIRLIREMSIFMHAVSPVIIQLIDFFAKIIGGFFIIIAGVINRTKTYNAPNQNREITYNNFLKRLNSQVPAVDWKTRNRILKEELQTHLKM</sequence>
<organism>
    <name type="scientific">Pediculus humanus subsp. corporis</name>
    <name type="common">Body louse</name>
    <dbReference type="NCBI Taxonomy" id="121224"/>
    <lineage>
        <taxon>Eukaryota</taxon>
        <taxon>Metazoa</taxon>
        <taxon>Ecdysozoa</taxon>
        <taxon>Arthropoda</taxon>
        <taxon>Hexapoda</taxon>
        <taxon>Insecta</taxon>
        <taxon>Pterygota</taxon>
        <taxon>Neoptera</taxon>
        <taxon>Paraneoptera</taxon>
        <taxon>Psocodea</taxon>
        <taxon>Troctomorpha</taxon>
        <taxon>Phthiraptera</taxon>
        <taxon>Anoplura</taxon>
        <taxon>Pediculidae</taxon>
        <taxon>Pediculus</taxon>
    </lineage>
</organism>
<reference evidence="3" key="3">
    <citation type="submission" date="2021-02" db="UniProtKB">
        <authorList>
            <consortium name="EnsemblMetazoa"/>
        </authorList>
    </citation>
    <scope>IDENTIFICATION</scope>
    <source>
        <strain evidence="3">USDA</strain>
    </source>
</reference>